<dbReference type="EMBL" id="CP008953">
    <property type="protein sequence ID" value="AIG78537.1"/>
    <property type="molecule type" value="Genomic_DNA"/>
</dbReference>
<dbReference type="Proteomes" id="UP000028492">
    <property type="component" value="Chromosome"/>
</dbReference>
<keyword evidence="5 6" id="KW-0233">DNA recombination</keyword>
<protein>
    <recommendedName>
        <fullName evidence="6">Mutator family transposase</fullName>
    </recommendedName>
</protein>
<evidence type="ECO:0000313" key="9">
    <source>
        <dbReference type="Proteomes" id="UP000028492"/>
    </source>
</evidence>
<keyword evidence="3 6" id="KW-0815">Transposition</keyword>
<evidence type="ECO:0000256" key="7">
    <source>
        <dbReference type="SAM" id="MobiDB-lite"/>
    </source>
</evidence>
<dbReference type="AlphaFoldDB" id="A0A075UWF7"/>
<dbReference type="PANTHER" id="PTHR33217">
    <property type="entry name" value="TRANSPOSASE FOR INSERTION SEQUENCE ELEMENT IS1081"/>
    <property type="match status" value="1"/>
</dbReference>
<dbReference type="InterPro" id="IPR001207">
    <property type="entry name" value="Transposase_mutator"/>
</dbReference>
<keyword evidence="6" id="KW-0814">Transposable element</keyword>
<dbReference type="PANTHER" id="PTHR33217:SF8">
    <property type="entry name" value="MUTATOR FAMILY TRANSPOSASE"/>
    <property type="match status" value="1"/>
</dbReference>
<evidence type="ECO:0000256" key="3">
    <source>
        <dbReference type="ARBA" id="ARBA00022578"/>
    </source>
</evidence>
<comment type="similarity">
    <text evidence="2 6">Belongs to the transposase mutator family.</text>
</comment>
<dbReference type="KEGG" id="aja:AJAP_28495"/>
<name>A0A075UWF7_9PSEU</name>
<keyword evidence="9" id="KW-1185">Reference proteome</keyword>
<evidence type="ECO:0000256" key="4">
    <source>
        <dbReference type="ARBA" id="ARBA00023125"/>
    </source>
</evidence>
<dbReference type="GO" id="GO:0006313">
    <property type="term" value="P:DNA transposition"/>
    <property type="evidence" value="ECO:0007669"/>
    <property type="project" value="UniProtKB-UniRule"/>
</dbReference>
<sequence>MLSLYAKGMTTGEISAHFAEIYGSSVSKETVSRITDKVVAEMNDWASRPLDAVYVAVFIDAIHVKVRDGQVANRPVYAAIGVTVEGRKDVLGLWMGVGGEGAKFWMSVLIDLKNGACGTSSSSSATDSKACPTSWRTSGRRPLFRPASFT</sequence>
<dbReference type="eggNOG" id="COG3328">
    <property type="taxonomic scope" value="Bacteria"/>
</dbReference>
<evidence type="ECO:0000256" key="1">
    <source>
        <dbReference type="ARBA" id="ARBA00002190"/>
    </source>
</evidence>
<dbReference type="GO" id="GO:0003677">
    <property type="term" value="F:DNA binding"/>
    <property type="evidence" value="ECO:0007669"/>
    <property type="project" value="UniProtKB-UniRule"/>
</dbReference>
<comment type="function">
    <text evidence="1 6">Required for the transposition of the insertion element.</text>
</comment>
<reference evidence="8 9" key="1">
    <citation type="journal article" date="2014" name="J. Biotechnol.">
        <title>Complete genome sequence of the actinobacterium Amycolatopsis japonica MG417-CF17(T) (=DSM 44213T) producing (S,S)-N,N'-ethylenediaminedisuccinic acid.</title>
        <authorList>
            <person name="Stegmann E."/>
            <person name="Albersmeier A."/>
            <person name="Spohn M."/>
            <person name="Gert H."/>
            <person name="Weber T."/>
            <person name="Wohlleben W."/>
            <person name="Kalinowski J."/>
            <person name="Ruckert C."/>
        </authorList>
    </citation>
    <scope>NUCLEOTIDE SEQUENCE [LARGE SCALE GENOMIC DNA]</scope>
    <source>
        <strain evidence="9">MG417-CF17 (DSM 44213)</strain>
    </source>
</reference>
<proteinExistence type="inferred from homology"/>
<evidence type="ECO:0000256" key="5">
    <source>
        <dbReference type="ARBA" id="ARBA00023172"/>
    </source>
</evidence>
<keyword evidence="4 6" id="KW-0238">DNA-binding</keyword>
<evidence type="ECO:0000256" key="6">
    <source>
        <dbReference type="RuleBase" id="RU365089"/>
    </source>
</evidence>
<organism evidence="8 9">
    <name type="scientific">Amycolatopsis japonica</name>
    <dbReference type="NCBI Taxonomy" id="208439"/>
    <lineage>
        <taxon>Bacteria</taxon>
        <taxon>Bacillati</taxon>
        <taxon>Actinomycetota</taxon>
        <taxon>Actinomycetes</taxon>
        <taxon>Pseudonocardiales</taxon>
        <taxon>Pseudonocardiaceae</taxon>
        <taxon>Amycolatopsis</taxon>
        <taxon>Amycolatopsis japonica group</taxon>
    </lineage>
</organism>
<evidence type="ECO:0000313" key="8">
    <source>
        <dbReference type="EMBL" id="AIG78537.1"/>
    </source>
</evidence>
<dbReference type="HOGENOM" id="CLU_1736718_0_0_11"/>
<dbReference type="Pfam" id="PF00872">
    <property type="entry name" value="Transposase_mut"/>
    <property type="match status" value="1"/>
</dbReference>
<gene>
    <name evidence="8" type="ORF">AJAP_28495</name>
</gene>
<dbReference type="GO" id="GO:0004803">
    <property type="term" value="F:transposase activity"/>
    <property type="evidence" value="ECO:0007669"/>
    <property type="project" value="UniProtKB-UniRule"/>
</dbReference>
<feature type="region of interest" description="Disordered" evidence="7">
    <location>
        <begin position="117"/>
        <end position="139"/>
    </location>
</feature>
<accession>A0A075UWF7</accession>
<evidence type="ECO:0000256" key="2">
    <source>
        <dbReference type="ARBA" id="ARBA00010961"/>
    </source>
</evidence>